<sequence>MNDIKDLNNFEKYTKGEELANSITHGIGAILSLVALVILIIFSSFNGTFLQTFSVIIYGISLFLLYLSSTLYHSIQHKKAKQILEIIDHSSIYLLIAGTYTPFTLVTLNGKIGWSIFIIVWILALIGIILKPFFVKKFRILSTLLYIAMGWMIIFAIKPLVNNLPQTGIMWLVIGGLSYTIGAIFYIWRKLPYGHMIWHLFVLGGSVSHFIAVFFYVLN</sequence>
<keyword evidence="3" id="KW-1003">Cell membrane</keyword>
<keyword evidence="7" id="KW-0479">Metal-binding</keyword>
<evidence type="ECO:0000256" key="2">
    <source>
        <dbReference type="ARBA" id="ARBA00008488"/>
    </source>
</evidence>
<dbReference type="GO" id="GO:0140911">
    <property type="term" value="F:pore-forming activity"/>
    <property type="evidence" value="ECO:0007669"/>
    <property type="project" value="InterPro"/>
</dbReference>
<comment type="similarity">
    <text evidence="2">Belongs to the UPF0073 (Hly-III) family.</text>
</comment>
<gene>
    <name evidence="9" type="ORF">SAMN02745164_00894</name>
</gene>
<feature type="transmembrane region" description="Helical" evidence="8">
    <location>
        <begin position="90"/>
        <end position="108"/>
    </location>
</feature>
<feature type="transmembrane region" description="Helical" evidence="8">
    <location>
        <begin position="140"/>
        <end position="157"/>
    </location>
</feature>
<evidence type="ECO:0000256" key="7">
    <source>
        <dbReference type="PIRSR" id="PIRSR604254-1"/>
    </source>
</evidence>
<evidence type="ECO:0000256" key="8">
    <source>
        <dbReference type="SAM" id="Phobius"/>
    </source>
</evidence>
<feature type="transmembrane region" description="Helical" evidence="8">
    <location>
        <begin position="169"/>
        <end position="188"/>
    </location>
</feature>
<dbReference type="GO" id="GO:0046872">
    <property type="term" value="F:metal ion binding"/>
    <property type="evidence" value="ECO:0007669"/>
    <property type="project" value="UniProtKB-KW"/>
</dbReference>
<evidence type="ECO:0000256" key="6">
    <source>
        <dbReference type="ARBA" id="ARBA00023136"/>
    </source>
</evidence>
<evidence type="ECO:0000256" key="3">
    <source>
        <dbReference type="ARBA" id="ARBA00022475"/>
    </source>
</evidence>
<keyword evidence="10" id="KW-1185">Reference proteome</keyword>
<keyword evidence="7" id="KW-0862">Zinc</keyword>
<proteinExistence type="inferred from homology"/>
<protein>
    <submittedName>
        <fullName evidence="9">Hemolysin III</fullName>
    </submittedName>
</protein>
<organism evidence="9 10">
    <name type="scientific">Marinitoga hydrogenitolerans (strain DSM 16785 / JCM 12826 / AT1271)</name>
    <dbReference type="NCBI Taxonomy" id="1122195"/>
    <lineage>
        <taxon>Bacteria</taxon>
        <taxon>Thermotogati</taxon>
        <taxon>Thermotogota</taxon>
        <taxon>Thermotogae</taxon>
        <taxon>Petrotogales</taxon>
        <taxon>Petrotogaceae</taxon>
        <taxon>Marinitoga</taxon>
    </lineage>
</organism>
<dbReference type="PANTHER" id="PTHR20855">
    <property type="entry name" value="ADIPOR/PROGESTIN RECEPTOR-RELATED"/>
    <property type="match status" value="1"/>
</dbReference>
<dbReference type="Proteomes" id="UP000184334">
    <property type="component" value="Unassembled WGS sequence"/>
</dbReference>
<feature type="transmembrane region" description="Helical" evidence="8">
    <location>
        <begin position="114"/>
        <end position="133"/>
    </location>
</feature>
<feature type="binding site" evidence="7">
    <location>
        <position position="195"/>
    </location>
    <ligand>
        <name>Zn(2+)</name>
        <dbReference type="ChEBI" id="CHEBI:29105"/>
    </ligand>
</feature>
<accession>A0A1M4VB86</accession>
<dbReference type="InterPro" id="IPR005744">
    <property type="entry name" value="Hy-lIII"/>
</dbReference>
<keyword evidence="4 8" id="KW-0812">Transmembrane</keyword>
<feature type="transmembrane region" description="Helical" evidence="8">
    <location>
        <begin position="20"/>
        <end position="42"/>
    </location>
</feature>
<dbReference type="AlphaFoldDB" id="A0A1M4VB86"/>
<feature type="transmembrane region" description="Helical" evidence="8">
    <location>
        <begin position="200"/>
        <end position="218"/>
    </location>
</feature>
<keyword evidence="6 8" id="KW-0472">Membrane</keyword>
<dbReference type="EMBL" id="FQUI01000010">
    <property type="protein sequence ID" value="SHE66222.1"/>
    <property type="molecule type" value="Genomic_DNA"/>
</dbReference>
<feature type="binding site" evidence="7">
    <location>
        <position position="199"/>
    </location>
    <ligand>
        <name>Zn(2+)</name>
        <dbReference type="ChEBI" id="CHEBI:29105"/>
    </ligand>
</feature>
<evidence type="ECO:0000313" key="9">
    <source>
        <dbReference type="EMBL" id="SHE66222.1"/>
    </source>
</evidence>
<evidence type="ECO:0000256" key="5">
    <source>
        <dbReference type="ARBA" id="ARBA00022989"/>
    </source>
</evidence>
<dbReference type="GO" id="GO:0005886">
    <property type="term" value="C:plasma membrane"/>
    <property type="evidence" value="ECO:0007669"/>
    <property type="project" value="UniProtKB-SubCell"/>
</dbReference>
<dbReference type="InterPro" id="IPR004254">
    <property type="entry name" value="AdipoR/HlyIII-related"/>
</dbReference>
<comment type="subcellular location">
    <subcellularLocation>
        <location evidence="1">Cell membrane</location>
        <topology evidence="1">Multi-pass membrane protein</topology>
    </subcellularLocation>
</comment>
<name>A0A1M4VB86_MARH1</name>
<dbReference type="Pfam" id="PF03006">
    <property type="entry name" value="HlyIII"/>
    <property type="match status" value="1"/>
</dbReference>
<evidence type="ECO:0000256" key="4">
    <source>
        <dbReference type="ARBA" id="ARBA00022692"/>
    </source>
</evidence>
<reference evidence="9" key="1">
    <citation type="submission" date="2016-11" db="EMBL/GenBank/DDBJ databases">
        <authorList>
            <person name="Varghese N."/>
            <person name="Submissions S."/>
        </authorList>
    </citation>
    <scope>NUCLEOTIDE SEQUENCE [LARGE SCALE GENOMIC DNA]</scope>
    <source>
        <strain evidence="9">DSM 16785</strain>
    </source>
</reference>
<evidence type="ECO:0000256" key="1">
    <source>
        <dbReference type="ARBA" id="ARBA00004651"/>
    </source>
</evidence>
<dbReference type="PANTHER" id="PTHR20855:SF3">
    <property type="entry name" value="LD03007P"/>
    <property type="match status" value="1"/>
</dbReference>
<dbReference type="STRING" id="1122195.SAMN02745164_00894"/>
<keyword evidence="5 8" id="KW-1133">Transmembrane helix</keyword>
<feature type="binding site" evidence="7">
    <location>
        <position position="73"/>
    </location>
    <ligand>
        <name>Zn(2+)</name>
        <dbReference type="ChEBI" id="CHEBI:29105"/>
    </ligand>
</feature>
<comment type="caution">
    <text evidence="9">The sequence shown here is derived from an EMBL/GenBank/DDBJ whole genome shotgun (WGS) entry which is preliminary data.</text>
</comment>
<dbReference type="NCBIfam" id="TIGR01065">
    <property type="entry name" value="hlyIII"/>
    <property type="match status" value="1"/>
</dbReference>
<evidence type="ECO:0000313" key="10">
    <source>
        <dbReference type="Proteomes" id="UP000184334"/>
    </source>
</evidence>
<feature type="transmembrane region" description="Helical" evidence="8">
    <location>
        <begin position="48"/>
        <end position="69"/>
    </location>
</feature>